<evidence type="ECO:0000256" key="4">
    <source>
        <dbReference type="PIRSR" id="PIRSR001220-2"/>
    </source>
</evidence>
<dbReference type="InterPro" id="IPR006034">
    <property type="entry name" value="Asparaginase/glutaminase-like"/>
</dbReference>
<dbReference type="InterPro" id="IPR027474">
    <property type="entry name" value="L-asparaginase_N"/>
</dbReference>
<proteinExistence type="inferred from homology"/>
<dbReference type="Pfam" id="PF17763">
    <property type="entry name" value="Asparaginase_C"/>
    <property type="match status" value="1"/>
</dbReference>
<evidence type="ECO:0000259" key="7">
    <source>
        <dbReference type="Pfam" id="PF17763"/>
    </source>
</evidence>
<feature type="domain" description="Asparaginase/glutaminase C-terminal" evidence="7">
    <location>
        <begin position="210"/>
        <end position="325"/>
    </location>
</feature>
<accession>A0A2W5AYH9</accession>
<name>A0A2W5AYH9_9CORY</name>
<feature type="active site" description="O-isoaspartyl threonine intermediate" evidence="3">
    <location>
        <position position="13"/>
    </location>
</feature>
<dbReference type="GO" id="GO:0004067">
    <property type="term" value="F:asparaginase activity"/>
    <property type="evidence" value="ECO:0007669"/>
    <property type="project" value="UniProtKB-UniRule"/>
</dbReference>
<protein>
    <submittedName>
        <fullName evidence="8">Asparaginase</fullName>
    </submittedName>
</protein>
<keyword evidence="2" id="KW-0378">Hydrolase</keyword>
<dbReference type="PIRSF" id="PIRSF001220">
    <property type="entry name" value="L-ASNase_gatD"/>
    <property type="match status" value="1"/>
</dbReference>
<dbReference type="InterPro" id="IPR037152">
    <property type="entry name" value="L-asparaginase_N_sf"/>
</dbReference>
<dbReference type="SUPFAM" id="SSF53774">
    <property type="entry name" value="Glutaminase/Asparaginase"/>
    <property type="match status" value="1"/>
</dbReference>
<dbReference type="GO" id="GO:0006528">
    <property type="term" value="P:asparagine metabolic process"/>
    <property type="evidence" value="ECO:0007669"/>
    <property type="project" value="InterPro"/>
</dbReference>
<dbReference type="FunFam" id="3.40.50.1170:FF:000001">
    <property type="entry name" value="L-asparaginase 2"/>
    <property type="match status" value="1"/>
</dbReference>
<evidence type="ECO:0000256" key="5">
    <source>
        <dbReference type="PROSITE-ProRule" id="PRU10100"/>
    </source>
</evidence>
<dbReference type="SFLD" id="SFLDS00057">
    <property type="entry name" value="Glutaminase/Asparaginase"/>
    <property type="match status" value="1"/>
</dbReference>
<gene>
    <name evidence="8" type="ORF">DI609_08070</name>
</gene>
<feature type="domain" description="L-asparaginase N-terminal" evidence="6">
    <location>
        <begin position="5"/>
        <end position="192"/>
    </location>
</feature>
<comment type="similarity">
    <text evidence="1">Belongs to the asparaginase 1 family.</text>
</comment>
<dbReference type="SMART" id="SM00870">
    <property type="entry name" value="Asparaginase"/>
    <property type="match status" value="1"/>
</dbReference>
<dbReference type="PROSITE" id="PS00917">
    <property type="entry name" value="ASN_GLN_ASE_2"/>
    <property type="match status" value="1"/>
</dbReference>
<feature type="active site" evidence="5">
    <location>
        <position position="89"/>
    </location>
</feature>
<dbReference type="PANTHER" id="PTHR11707">
    <property type="entry name" value="L-ASPARAGINASE"/>
    <property type="match status" value="1"/>
</dbReference>
<dbReference type="InterPro" id="IPR027473">
    <property type="entry name" value="L-asparaginase_C"/>
</dbReference>
<dbReference type="InterPro" id="IPR004550">
    <property type="entry name" value="AsnASE_II"/>
</dbReference>
<dbReference type="Gene3D" id="3.40.50.40">
    <property type="match status" value="1"/>
</dbReference>
<dbReference type="InterPro" id="IPR027475">
    <property type="entry name" value="Asparaginase/glutaminase_AS2"/>
</dbReference>
<dbReference type="InterPro" id="IPR036152">
    <property type="entry name" value="Asp/glu_Ase-like_sf"/>
</dbReference>
<dbReference type="AlphaFoldDB" id="A0A2W5AYH9"/>
<dbReference type="PIRSF" id="PIRSF500176">
    <property type="entry name" value="L_ASNase"/>
    <property type="match status" value="1"/>
</dbReference>
<reference evidence="8 9" key="1">
    <citation type="submission" date="2017-11" db="EMBL/GenBank/DDBJ databases">
        <title>Infants hospitalized years apart are colonized by the same room-sourced microbial strains.</title>
        <authorList>
            <person name="Brooks B."/>
            <person name="Olm M.R."/>
            <person name="Firek B.A."/>
            <person name="Baker R."/>
            <person name="Thomas B.C."/>
            <person name="Morowitz M.J."/>
            <person name="Banfield J.F."/>
        </authorList>
    </citation>
    <scope>NUCLEOTIDE SEQUENCE [LARGE SCALE GENOMIC DNA]</scope>
    <source>
        <strain evidence="8">S2_012_000_R3_87</strain>
    </source>
</reference>
<dbReference type="CDD" id="cd08964">
    <property type="entry name" value="L-asparaginase_II"/>
    <property type="match status" value="1"/>
</dbReference>
<evidence type="ECO:0000259" key="6">
    <source>
        <dbReference type="Pfam" id="PF00710"/>
    </source>
</evidence>
<dbReference type="Pfam" id="PF00710">
    <property type="entry name" value="Asparaginase"/>
    <property type="match status" value="1"/>
</dbReference>
<feature type="binding site" evidence="4">
    <location>
        <position position="57"/>
    </location>
    <ligand>
        <name>substrate</name>
    </ligand>
</feature>
<dbReference type="InterPro" id="IPR040919">
    <property type="entry name" value="Asparaginase_C"/>
</dbReference>
<dbReference type="EMBL" id="QFNY01000190">
    <property type="protein sequence ID" value="PZO99550.1"/>
    <property type="molecule type" value="Genomic_DNA"/>
</dbReference>
<evidence type="ECO:0000313" key="9">
    <source>
        <dbReference type="Proteomes" id="UP000249451"/>
    </source>
</evidence>
<comment type="caution">
    <text evidence="8">The sequence shown here is derived from an EMBL/GenBank/DDBJ whole genome shotgun (WGS) entry which is preliminary data.</text>
</comment>
<feature type="binding site" evidence="4">
    <location>
        <begin position="89"/>
        <end position="90"/>
    </location>
    <ligand>
        <name>substrate</name>
    </ligand>
</feature>
<evidence type="ECO:0000313" key="8">
    <source>
        <dbReference type="EMBL" id="PZO99550.1"/>
    </source>
</evidence>
<sequence>MLPQISVGALGGTIAMSSHSSTSPVNPQLGAEDLIAAVPDLRDVARISAKTINNVASPAITMSDVLAALRYAEEAVDAGAAGVVLTHGTDTLEETAFLLDLMWGREEPIVLTGAMRSPNLLSSDGPANLMSAVLTAASPDARGLGVLVVLDDSVHAAHTVAKTDATALSTFQSPGWGPLGRIFERELHLQFRPARREAALPAPADEPVRIPIVESAVAEDGEWVAALAGMNPRAIVASGPGVGHLAVPAADALEKVLKEGTPVIVASRTGAGRTLTRTYGYPGSEADLLERGFILAGSLTARKARLLAHVLLAAGADAEQLREGFARLGR</sequence>
<dbReference type="Gene3D" id="3.40.50.1170">
    <property type="entry name" value="L-asparaginase, N-terminal domain"/>
    <property type="match status" value="1"/>
</dbReference>
<dbReference type="PRINTS" id="PR00139">
    <property type="entry name" value="ASNGLNASE"/>
</dbReference>
<dbReference type="PANTHER" id="PTHR11707:SF28">
    <property type="entry name" value="60 KDA LYSOPHOSPHOLIPASE"/>
    <property type="match status" value="1"/>
</dbReference>
<evidence type="ECO:0000256" key="3">
    <source>
        <dbReference type="PIRSR" id="PIRSR001220-1"/>
    </source>
</evidence>
<evidence type="ECO:0000256" key="1">
    <source>
        <dbReference type="ARBA" id="ARBA00010518"/>
    </source>
</evidence>
<evidence type="ECO:0000256" key="2">
    <source>
        <dbReference type="ARBA" id="ARBA00022801"/>
    </source>
</evidence>
<organism evidence="8 9">
    <name type="scientific">Corynebacterium urealyticum</name>
    <dbReference type="NCBI Taxonomy" id="43771"/>
    <lineage>
        <taxon>Bacteria</taxon>
        <taxon>Bacillati</taxon>
        <taxon>Actinomycetota</taxon>
        <taxon>Actinomycetes</taxon>
        <taxon>Mycobacteriales</taxon>
        <taxon>Corynebacteriaceae</taxon>
        <taxon>Corynebacterium</taxon>
    </lineage>
</organism>
<dbReference type="PROSITE" id="PS51732">
    <property type="entry name" value="ASN_GLN_ASE_3"/>
    <property type="match status" value="1"/>
</dbReference>
<dbReference type="Proteomes" id="UP000249451">
    <property type="component" value="Unassembled WGS sequence"/>
</dbReference>